<proteinExistence type="predicted"/>
<evidence type="ECO:0000313" key="2">
    <source>
        <dbReference type="Proteomes" id="UP000005317"/>
    </source>
</evidence>
<dbReference type="AlphaFoldDB" id="A0A656HM34"/>
<protein>
    <submittedName>
        <fullName evidence="1">Uncharacterized protein</fullName>
    </submittedName>
</protein>
<dbReference type="EMBL" id="JH651384">
    <property type="protein sequence ID" value="EIJ36400.1"/>
    <property type="molecule type" value="Genomic_DNA"/>
</dbReference>
<keyword evidence="2" id="KW-1185">Reference proteome</keyword>
<sequence>MSKLSCYVLNGCALEYVARQKLPKALLAQLEGLSPFLHDRNALE</sequence>
<dbReference type="Proteomes" id="UP000005317">
    <property type="component" value="Unassembled WGS sequence"/>
</dbReference>
<reference evidence="2" key="1">
    <citation type="journal article" date="2011" name="Stand. Genomic Sci.">
        <title>Genome sequence of the filamentous, gliding Thiothrix nivea neotype strain (JP2(T)).</title>
        <authorList>
            <person name="Lapidus A."/>
            <person name="Nolan M."/>
            <person name="Lucas S."/>
            <person name="Glavina Del Rio T."/>
            <person name="Tice H."/>
            <person name="Cheng J.F."/>
            <person name="Tapia R."/>
            <person name="Han C."/>
            <person name="Goodwin L."/>
            <person name="Pitluck S."/>
            <person name="Liolios K."/>
            <person name="Pagani I."/>
            <person name="Ivanova N."/>
            <person name="Huntemann M."/>
            <person name="Mavromatis K."/>
            <person name="Mikhailova N."/>
            <person name="Pati A."/>
            <person name="Chen A."/>
            <person name="Palaniappan K."/>
            <person name="Land M."/>
            <person name="Brambilla E.M."/>
            <person name="Rohde M."/>
            <person name="Abt B."/>
            <person name="Verbarg S."/>
            <person name="Goker M."/>
            <person name="Bristow J."/>
            <person name="Eisen J.A."/>
            <person name="Markowitz V."/>
            <person name="Hugenholtz P."/>
            <person name="Kyrpides N.C."/>
            <person name="Klenk H.P."/>
            <person name="Woyke T."/>
        </authorList>
    </citation>
    <scope>NUCLEOTIDE SEQUENCE [LARGE SCALE GENOMIC DNA]</scope>
    <source>
        <strain evidence="2">ATCC 35100 / DSM 5205 / JP2</strain>
    </source>
</reference>
<name>A0A656HM34_THINJ</name>
<organism evidence="1 2">
    <name type="scientific">Thiothrix nivea (strain ATCC 35100 / DSM 5205 / JP2)</name>
    <dbReference type="NCBI Taxonomy" id="870187"/>
    <lineage>
        <taxon>Bacteria</taxon>
        <taxon>Pseudomonadati</taxon>
        <taxon>Pseudomonadota</taxon>
        <taxon>Gammaproteobacteria</taxon>
        <taxon>Thiotrichales</taxon>
        <taxon>Thiotrichaceae</taxon>
        <taxon>Thiothrix</taxon>
    </lineage>
</organism>
<gene>
    <name evidence="1" type="ORF">Thini_3900</name>
</gene>
<accession>A0A656HM34</accession>
<dbReference type="RefSeq" id="WP_002710274.1">
    <property type="nucleotide sequence ID" value="NZ_JH651384.1"/>
</dbReference>
<evidence type="ECO:0000313" key="1">
    <source>
        <dbReference type="EMBL" id="EIJ36400.1"/>
    </source>
</evidence>